<reference evidence="2" key="1">
    <citation type="submission" date="2023-10" db="EMBL/GenBank/DDBJ databases">
        <authorList>
            <person name="Domelevo Entfellner J.-B."/>
        </authorList>
    </citation>
    <scope>NUCLEOTIDE SEQUENCE</scope>
</reference>
<sequence length="185" mass="21037">MGHAKGKKWKHNLILKAWERCPFSRSHLKLKSLLENDGGGGGAAAAADFDDDDDDEKGAVAPHGCFPVHVGAERERFVVKIKYVNHPLFQMLLEEAEEEHGFDCDGPIWLPCNVDLFYKVLAEMDREEKHSSITVHSTRRSSIAIAKVFSFFVLCRPSRLLCYMNKDHSAYSVMDSELLRLNRFQ</sequence>
<dbReference type="PANTHER" id="PTHR31374:SF395">
    <property type="entry name" value="SMALL AUXIN-UP RNA-RELATED"/>
    <property type="match status" value="1"/>
</dbReference>
<evidence type="ECO:0000313" key="2">
    <source>
        <dbReference type="EMBL" id="CAJ1975088.1"/>
    </source>
</evidence>
<dbReference type="GO" id="GO:0009733">
    <property type="term" value="P:response to auxin"/>
    <property type="evidence" value="ECO:0007669"/>
    <property type="project" value="InterPro"/>
</dbReference>
<evidence type="ECO:0000256" key="1">
    <source>
        <dbReference type="ARBA" id="ARBA00006974"/>
    </source>
</evidence>
<dbReference type="Pfam" id="PF02519">
    <property type="entry name" value="Auxin_inducible"/>
    <property type="match status" value="1"/>
</dbReference>
<dbReference type="Gramene" id="rna-AYBTSS11_LOCUS27184">
    <property type="protein sequence ID" value="CAJ1975088.1"/>
    <property type="gene ID" value="gene-AYBTSS11_LOCUS27184"/>
</dbReference>
<dbReference type="Proteomes" id="UP001189624">
    <property type="component" value="Chromosome 9"/>
</dbReference>
<dbReference type="InterPro" id="IPR003676">
    <property type="entry name" value="SAUR_fam"/>
</dbReference>
<proteinExistence type="inferred from homology"/>
<dbReference type="PANTHER" id="PTHR31374">
    <property type="entry name" value="AUXIN-INDUCED PROTEIN-LIKE-RELATED"/>
    <property type="match status" value="1"/>
</dbReference>
<dbReference type="AlphaFoldDB" id="A0AA86SXY8"/>
<organism evidence="2 3">
    <name type="scientific">Sphenostylis stenocarpa</name>
    <dbReference type="NCBI Taxonomy" id="92480"/>
    <lineage>
        <taxon>Eukaryota</taxon>
        <taxon>Viridiplantae</taxon>
        <taxon>Streptophyta</taxon>
        <taxon>Embryophyta</taxon>
        <taxon>Tracheophyta</taxon>
        <taxon>Spermatophyta</taxon>
        <taxon>Magnoliopsida</taxon>
        <taxon>eudicotyledons</taxon>
        <taxon>Gunneridae</taxon>
        <taxon>Pentapetalae</taxon>
        <taxon>rosids</taxon>
        <taxon>fabids</taxon>
        <taxon>Fabales</taxon>
        <taxon>Fabaceae</taxon>
        <taxon>Papilionoideae</taxon>
        <taxon>50 kb inversion clade</taxon>
        <taxon>NPAAA clade</taxon>
        <taxon>indigoferoid/millettioid clade</taxon>
        <taxon>Phaseoleae</taxon>
        <taxon>Sphenostylis</taxon>
    </lineage>
</organism>
<comment type="similarity">
    <text evidence="1">Belongs to the ARG7 family.</text>
</comment>
<name>A0AA86SXY8_9FABA</name>
<evidence type="ECO:0008006" key="4">
    <source>
        <dbReference type="Google" id="ProtNLM"/>
    </source>
</evidence>
<accession>A0AA86SXY8</accession>
<gene>
    <name evidence="2" type="ORF">AYBTSS11_LOCUS27184</name>
</gene>
<protein>
    <recommendedName>
        <fullName evidence="4">Small auxin up regulated protein</fullName>
    </recommendedName>
</protein>
<keyword evidence="3" id="KW-1185">Reference proteome</keyword>
<dbReference type="EMBL" id="OY731406">
    <property type="protein sequence ID" value="CAJ1975088.1"/>
    <property type="molecule type" value="Genomic_DNA"/>
</dbReference>
<evidence type="ECO:0000313" key="3">
    <source>
        <dbReference type="Proteomes" id="UP001189624"/>
    </source>
</evidence>